<dbReference type="AlphaFoldDB" id="A0AAU9X202"/>
<feature type="domain" description="BRICHOS" evidence="3">
    <location>
        <begin position="82"/>
        <end position="174"/>
    </location>
</feature>
<sequence>MVYTQYIRTSASSVPVMAYLFSLLIVFVVLSLSSASPTNIERRMKKQVVDFNLDIIEGGIGYTEKIEVDLEKQTELFQVPTHPGVDRSDVLHDFKNNLTMLRFPESKICYLFPLVKRQSRPEKLIRDHKRAQKMNITETRRVYSRWVLDGEVTDRSWLGEELNDFCALYTIYHVTEEREQVAEEQTEGGTSPNRVRRQSESGLNDAKLCPGGLDLNSALQVCSEPKIECDQTLTCSEIRRCDDFWRRRRSLPFWFSYNGCWNDHDTRNIVECCRYVCDDIDEPTTGTVENMGSEVL</sequence>
<keyword evidence="5" id="KW-1185">Reference proteome</keyword>
<dbReference type="PANTHER" id="PTHR16483">
    <property type="entry name" value="GASTROKINE 1"/>
    <property type="match status" value="1"/>
</dbReference>
<name>A0AAU9X202_9CNID</name>
<accession>A0AAU9X202</accession>
<comment type="caution">
    <text evidence="4">The sequence shown here is derived from an EMBL/GenBank/DDBJ whole genome shotgun (WGS) entry which is preliminary data.</text>
</comment>
<reference evidence="4 5" key="1">
    <citation type="submission" date="2022-05" db="EMBL/GenBank/DDBJ databases">
        <authorList>
            <consortium name="Genoscope - CEA"/>
            <person name="William W."/>
        </authorList>
    </citation>
    <scope>NUCLEOTIDE SEQUENCE [LARGE SCALE GENOMIC DNA]</scope>
</reference>
<dbReference type="Pfam" id="PF04089">
    <property type="entry name" value="BRICHOS"/>
    <property type="match status" value="1"/>
</dbReference>
<evidence type="ECO:0000259" key="3">
    <source>
        <dbReference type="PROSITE" id="PS50869"/>
    </source>
</evidence>
<dbReference type="InterPro" id="IPR007084">
    <property type="entry name" value="BRICHOS_dom"/>
</dbReference>
<evidence type="ECO:0000256" key="1">
    <source>
        <dbReference type="ARBA" id="ARBA00023157"/>
    </source>
</evidence>
<dbReference type="EMBL" id="CALNXJ010000028">
    <property type="protein sequence ID" value="CAH3134307.1"/>
    <property type="molecule type" value="Genomic_DNA"/>
</dbReference>
<evidence type="ECO:0000313" key="4">
    <source>
        <dbReference type="EMBL" id="CAH3134307.1"/>
    </source>
</evidence>
<feature type="region of interest" description="Disordered" evidence="2">
    <location>
        <begin position="180"/>
        <end position="199"/>
    </location>
</feature>
<dbReference type="Gene3D" id="3.30.390.150">
    <property type="match status" value="1"/>
</dbReference>
<evidence type="ECO:0000256" key="2">
    <source>
        <dbReference type="SAM" id="MobiDB-lite"/>
    </source>
</evidence>
<evidence type="ECO:0000313" key="5">
    <source>
        <dbReference type="Proteomes" id="UP001159428"/>
    </source>
</evidence>
<dbReference type="PROSITE" id="PS50869">
    <property type="entry name" value="BRICHOS"/>
    <property type="match status" value="1"/>
</dbReference>
<dbReference type="InterPro" id="IPR051772">
    <property type="entry name" value="Gastrokine"/>
</dbReference>
<protein>
    <recommendedName>
        <fullName evidence="3">BRICHOS domain-containing protein</fullName>
    </recommendedName>
</protein>
<organism evidence="4 5">
    <name type="scientific">Pocillopora meandrina</name>
    <dbReference type="NCBI Taxonomy" id="46732"/>
    <lineage>
        <taxon>Eukaryota</taxon>
        <taxon>Metazoa</taxon>
        <taxon>Cnidaria</taxon>
        <taxon>Anthozoa</taxon>
        <taxon>Hexacorallia</taxon>
        <taxon>Scleractinia</taxon>
        <taxon>Astrocoeniina</taxon>
        <taxon>Pocilloporidae</taxon>
        <taxon>Pocillopora</taxon>
    </lineage>
</organism>
<dbReference type="Proteomes" id="UP001159428">
    <property type="component" value="Unassembled WGS sequence"/>
</dbReference>
<keyword evidence="1" id="KW-1015">Disulfide bond</keyword>
<gene>
    <name evidence="4" type="ORF">PMEA_00015815</name>
</gene>
<proteinExistence type="predicted"/>
<dbReference type="SMART" id="SM01039">
    <property type="entry name" value="BRICHOS"/>
    <property type="match status" value="1"/>
</dbReference>